<dbReference type="InterPro" id="IPR017946">
    <property type="entry name" value="PLC-like_Pdiesterase_TIM-brl"/>
</dbReference>
<proteinExistence type="predicted"/>
<comment type="caution">
    <text evidence="2">The sequence shown here is derived from an EMBL/GenBank/DDBJ whole genome shotgun (WGS) entry which is preliminary data.</text>
</comment>
<accession>A0AAD5RNB7</accession>
<sequence>MLLPRRLSGPAAAATILTSVLSLSLAPFAQAATACNGSPDLCSRSYSKVTFVGSHNAPFVGALLVHNQFVSVTDQLDMGVRYLQAQSHEKDGGIEMCHTDCLLLDAGSLEKYLDSVTEWVEKDGNEEEVITLLITNGDGVDVKEFDEVFEKTGLGKHVFTPDTGEDGGLLGMDEWPSLGELVDAGTRVVVFMDYHSDTSSVPYILDQFAYYFEGPFDTTDPDFGQCSMDRPSSDEDPEGLMYLVNHYLDVEIAADIFVPNQILIPLTNSLDSIMQQADLCEDTWHRMPNVLLLDWINIGDATSAQEVLNGL</sequence>
<dbReference type="InterPro" id="IPR051057">
    <property type="entry name" value="PI-PLC_domain"/>
</dbReference>
<dbReference type="EMBL" id="JAKWBI020000226">
    <property type="protein sequence ID" value="KAJ2898537.1"/>
    <property type="molecule type" value="Genomic_DNA"/>
</dbReference>
<dbReference type="SUPFAM" id="SSF51695">
    <property type="entry name" value="PLC-like phosphodiesterases"/>
    <property type="match status" value="1"/>
</dbReference>
<dbReference type="Proteomes" id="UP001201980">
    <property type="component" value="Unassembled WGS sequence"/>
</dbReference>
<dbReference type="PANTHER" id="PTHR13593">
    <property type="match status" value="1"/>
</dbReference>
<dbReference type="GO" id="GO:0008081">
    <property type="term" value="F:phosphoric diester hydrolase activity"/>
    <property type="evidence" value="ECO:0007669"/>
    <property type="project" value="InterPro"/>
</dbReference>
<feature type="chain" id="PRO_5042019247" description="PLC-like phosphodiesterase" evidence="1">
    <location>
        <begin position="32"/>
        <end position="311"/>
    </location>
</feature>
<dbReference type="AlphaFoldDB" id="A0AAD5RNB7"/>
<keyword evidence="1" id="KW-0732">Signal</keyword>
<reference evidence="2" key="1">
    <citation type="submission" date="2022-07" db="EMBL/GenBank/DDBJ databases">
        <title>Draft genome sequence of Zalerion maritima ATCC 34329, a (micro)plastics degrading marine fungus.</title>
        <authorList>
            <person name="Paco A."/>
            <person name="Goncalves M.F.M."/>
            <person name="Rocha-Santos T.A.P."/>
            <person name="Alves A."/>
        </authorList>
    </citation>
    <scope>NUCLEOTIDE SEQUENCE</scope>
    <source>
        <strain evidence="2">ATCC 34329</strain>
    </source>
</reference>
<dbReference type="PROSITE" id="PS51257">
    <property type="entry name" value="PROKAR_LIPOPROTEIN"/>
    <property type="match status" value="1"/>
</dbReference>
<dbReference type="Pfam" id="PF26146">
    <property type="entry name" value="PI-PLC_X"/>
    <property type="match status" value="1"/>
</dbReference>
<evidence type="ECO:0008006" key="4">
    <source>
        <dbReference type="Google" id="ProtNLM"/>
    </source>
</evidence>
<evidence type="ECO:0000313" key="3">
    <source>
        <dbReference type="Proteomes" id="UP001201980"/>
    </source>
</evidence>
<dbReference type="GO" id="GO:0006629">
    <property type="term" value="P:lipid metabolic process"/>
    <property type="evidence" value="ECO:0007669"/>
    <property type="project" value="InterPro"/>
</dbReference>
<dbReference type="Gene3D" id="3.20.20.190">
    <property type="entry name" value="Phosphatidylinositol (PI) phosphodiesterase"/>
    <property type="match status" value="1"/>
</dbReference>
<dbReference type="PANTHER" id="PTHR13593:SF146">
    <property type="entry name" value="PLC-LIKE PHOSPHODIESTERASE"/>
    <property type="match status" value="1"/>
</dbReference>
<feature type="signal peptide" evidence="1">
    <location>
        <begin position="1"/>
        <end position="31"/>
    </location>
</feature>
<organism evidence="2 3">
    <name type="scientific">Zalerion maritima</name>
    <dbReference type="NCBI Taxonomy" id="339359"/>
    <lineage>
        <taxon>Eukaryota</taxon>
        <taxon>Fungi</taxon>
        <taxon>Dikarya</taxon>
        <taxon>Ascomycota</taxon>
        <taxon>Pezizomycotina</taxon>
        <taxon>Sordariomycetes</taxon>
        <taxon>Lulworthiomycetidae</taxon>
        <taxon>Lulworthiales</taxon>
        <taxon>Lulworthiaceae</taxon>
        <taxon>Zalerion</taxon>
    </lineage>
</organism>
<keyword evidence="3" id="KW-1185">Reference proteome</keyword>
<gene>
    <name evidence="2" type="ORF">MKZ38_003828</name>
</gene>
<protein>
    <recommendedName>
        <fullName evidence="4">PLC-like phosphodiesterase</fullName>
    </recommendedName>
</protein>
<evidence type="ECO:0000313" key="2">
    <source>
        <dbReference type="EMBL" id="KAJ2898537.1"/>
    </source>
</evidence>
<name>A0AAD5RNB7_9PEZI</name>
<evidence type="ECO:0000256" key="1">
    <source>
        <dbReference type="SAM" id="SignalP"/>
    </source>
</evidence>